<evidence type="ECO:0000256" key="3">
    <source>
        <dbReference type="ARBA" id="ARBA00029447"/>
    </source>
</evidence>
<dbReference type="PANTHER" id="PTHR43531">
    <property type="entry name" value="PROTEIN ICFG"/>
    <property type="match status" value="1"/>
</dbReference>
<dbReference type="PRINTS" id="PR00260">
    <property type="entry name" value="CHEMTRNSDUCR"/>
</dbReference>
<protein>
    <submittedName>
        <fullName evidence="9">Methyl-accepting chemotaxis protein</fullName>
    </submittedName>
</protein>
<dbReference type="AlphaFoldDB" id="A0A328ZHZ1"/>
<keyword evidence="2" id="KW-0488">Methylation</keyword>
<dbReference type="GO" id="GO:0007165">
    <property type="term" value="P:signal transduction"/>
    <property type="evidence" value="ECO:0007669"/>
    <property type="project" value="UniProtKB-KW"/>
</dbReference>
<feature type="compositionally biased region" description="Low complexity" evidence="5">
    <location>
        <begin position="19"/>
        <end position="30"/>
    </location>
</feature>
<dbReference type="CDD" id="cd19411">
    <property type="entry name" value="MCP2201-like_sensor"/>
    <property type="match status" value="1"/>
</dbReference>
<dbReference type="SMART" id="SM00283">
    <property type="entry name" value="MA"/>
    <property type="match status" value="1"/>
</dbReference>
<dbReference type="FunFam" id="1.10.287.950:FF:000001">
    <property type="entry name" value="Methyl-accepting chemotaxis sensory transducer"/>
    <property type="match status" value="1"/>
</dbReference>
<feature type="region of interest" description="Disordered" evidence="5">
    <location>
        <begin position="546"/>
        <end position="569"/>
    </location>
</feature>
<keyword evidence="10" id="KW-1185">Reference proteome</keyword>
<dbReference type="InterPro" id="IPR051310">
    <property type="entry name" value="MCP_chemotaxis"/>
</dbReference>
<evidence type="ECO:0000256" key="2">
    <source>
        <dbReference type="ARBA" id="ARBA00022481"/>
    </source>
</evidence>
<dbReference type="PROSITE" id="PS50885">
    <property type="entry name" value="HAMP"/>
    <property type="match status" value="1"/>
</dbReference>
<evidence type="ECO:0000256" key="1">
    <source>
        <dbReference type="ARBA" id="ARBA00004370"/>
    </source>
</evidence>
<feature type="region of interest" description="Disordered" evidence="5">
    <location>
        <begin position="1"/>
        <end position="30"/>
    </location>
</feature>
<keyword evidence="6" id="KW-1133">Transmembrane helix</keyword>
<dbReference type="InterPro" id="IPR004090">
    <property type="entry name" value="Chemotax_Me-accpt_rcpt"/>
</dbReference>
<dbReference type="CDD" id="cd11386">
    <property type="entry name" value="MCP_signal"/>
    <property type="match status" value="1"/>
</dbReference>
<dbReference type="EMBL" id="QLTA01000003">
    <property type="protein sequence ID" value="RAR85858.1"/>
    <property type="molecule type" value="Genomic_DNA"/>
</dbReference>
<accession>A0A328ZHZ1</accession>
<keyword evidence="4" id="KW-0807">Transducer</keyword>
<dbReference type="GO" id="GO:0006935">
    <property type="term" value="P:chemotaxis"/>
    <property type="evidence" value="ECO:0007669"/>
    <property type="project" value="InterPro"/>
</dbReference>
<feature type="transmembrane region" description="Helical" evidence="6">
    <location>
        <begin position="220"/>
        <end position="241"/>
    </location>
</feature>
<proteinExistence type="inferred from homology"/>
<evidence type="ECO:0000259" key="7">
    <source>
        <dbReference type="PROSITE" id="PS50111"/>
    </source>
</evidence>
<evidence type="ECO:0000256" key="5">
    <source>
        <dbReference type="SAM" id="MobiDB-lite"/>
    </source>
</evidence>
<gene>
    <name evidence="9" type="ORF">AX018_100390</name>
</gene>
<comment type="subcellular location">
    <subcellularLocation>
        <location evidence="1">Membrane</location>
    </subcellularLocation>
</comment>
<dbReference type="PROSITE" id="PS50111">
    <property type="entry name" value="CHEMOTAXIS_TRANSDUC_2"/>
    <property type="match status" value="1"/>
</dbReference>
<evidence type="ECO:0000313" key="9">
    <source>
        <dbReference type="EMBL" id="RAR85858.1"/>
    </source>
</evidence>
<comment type="caution">
    <text evidence="9">The sequence shown here is derived from an EMBL/GenBank/DDBJ whole genome shotgun (WGS) entry which is preliminary data.</text>
</comment>
<organism evidence="9 10">
    <name type="scientific">Paracidovorax anthurii</name>
    <dbReference type="NCBI Taxonomy" id="78229"/>
    <lineage>
        <taxon>Bacteria</taxon>
        <taxon>Pseudomonadati</taxon>
        <taxon>Pseudomonadota</taxon>
        <taxon>Betaproteobacteria</taxon>
        <taxon>Burkholderiales</taxon>
        <taxon>Comamonadaceae</taxon>
        <taxon>Paracidovorax</taxon>
    </lineage>
</organism>
<dbReference type="Proteomes" id="UP000248856">
    <property type="component" value="Unassembled WGS sequence"/>
</dbReference>
<keyword evidence="6" id="KW-0472">Membrane</keyword>
<reference evidence="9 10" key="1">
    <citation type="submission" date="2018-06" db="EMBL/GenBank/DDBJ databases">
        <title>Genomic Encyclopedia of Archaeal and Bacterial Type Strains, Phase II (KMG-II): from individual species to whole genera.</title>
        <authorList>
            <person name="Goeker M."/>
        </authorList>
    </citation>
    <scope>NUCLEOTIDE SEQUENCE [LARGE SCALE GENOMIC DNA]</scope>
    <source>
        <strain evidence="9 10">CFPB 3232</strain>
    </source>
</reference>
<sequence length="569" mass="59422">MVPPLNSHPHALATPSATARAGALPAPGRAAPRRLGPLGRRLLGVFLAVLALNGIGSAIGIAALQRIGHSASAMVDRRVATERLVADAHRLQAINAERYKAVALSSEPEVGEILGADISRTQQQYDALIAQLAERLQGTEDAGRLVAVRTAGTDFLQACKELVAARDSGLTERIRKVYGERFRPAAGRLLSSLDALSQSQRQAIDAGAAEVAALGATGRWALLAFGALSLALGTLLALWLVRSITRPIALASATADRVAGLDLRHEIHGHGRDETGRMLASLAMMQAALRSLVRRVQALGQNINAASSDIAGGNADLSNRTEETAARLQETAASLEHVTRRVADAADSAQRTENLAAEAAHVAREGNGVVEQVAHTMQQIAAGSRKIADITGMIDSIAFQTNILALNAAVEAARAGDQGRGFAVVAAEVRNLANRSAEAAREIKALTTASVRQVESGAGLAQQAGQTMRRVVATIEHTAQTMGEIRSHAQSQNEDIAAIHAAMTRLDEMTQQNAALVEQSAAATESLRGQTHDLASLVSRFALPPQDSGADAAGTALAAPRPQRLLAAG</sequence>
<feature type="transmembrane region" description="Helical" evidence="6">
    <location>
        <begin position="42"/>
        <end position="64"/>
    </location>
</feature>
<dbReference type="InterPro" id="IPR003660">
    <property type="entry name" value="HAMP_dom"/>
</dbReference>
<evidence type="ECO:0000256" key="6">
    <source>
        <dbReference type="SAM" id="Phobius"/>
    </source>
</evidence>
<dbReference type="Gene3D" id="1.10.287.950">
    <property type="entry name" value="Methyl-accepting chemotaxis protein"/>
    <property type="match status" value="1"/>
</dbReference>
<dbReference type="GO" id="GO:0004888">
    <property type="term" value="F:transmembrane signaling receptor activity"/>
    <property type="evidence" value="ECO:0007669"/>
    <property type="project" value="InterPro"/>
</dbReference>
<comment type="similarity">
    <text evidence="3">Belongs to the methyl-accepting chemotaxis (MCP) protein family.</text>
</comment>
<dbReference type="Pfam" id="PF00672">
    <property type="entry name" value="HAMP"/>
    <property type="match status" value="1"/>
</dbReference>
<feature type="domain" description="HAMP" evidence="8">
    <location>
        <begin position="242"/>
        <end position="294"/>
    </location>
</feature>
<name>A0A328ZHZ1_9BURK</name>
<dbReference type="InterPro" id="IPR047347">
    <property type="entry name" value="YvaQ-like_sensor"/>
</dbReference>
<dbReference type="Pfam" id="PF00015">
    <property type="entry name" value="MCPsignal"/>
    <property type="match status" value="1"/>
</dbReference>
<dbReference type="SUPFAM" id="SSF58104">
    <property type="entry name" value="Methyl-accepting chemotaxis protein (MCP) signaling domain"/>
    <property type="match status" value="1"/>
</dbReference>
<evidence type="ECO:0000259" key="8">
    <source>
        <dbReference type="PROSITE" id="PS50885"/>
    </source>
</evidence>
<dbReference type="InterPro" id="IPR004089">
    <property type="entry name" value="MCPsignal_dom"/>
</dbReference>
<dbReference type="RefSeq" id="WP_111875757.1">
    <property type="nucleotide sequence ID" value="NZ_CBCSGC010000028.1"/>
</dbReference>
<evidence type="ECO:0000313" key="10">
    <source>
        <dbReference type="Proteomes" id="UP000248856"/>
    </source>
</evidence>
<keyword evidence="6" id="KW-0812">Transmembrane</keyword>
<dbReference type="SMART" id="SM00304">
    <property type="entry name" value="HAMP"/>
    <property type="match status" value="1"/>
</dbReference>
<dbReference type="PANTHER" id="PTHR43531:SF14">
    <property type="entry name" value="METHYL-ACCEPTING CHEMOTAXIS PROTEIN I-RELATED"/>
    <property type="match status" value="1"/>
</dbReference>
<feature type="compositionally biased region" description="Low complexity" evidence="5">
    <location>
        <begin position="550"/>
        <end position="569"/>
    </location>
</feature>
<evidence type="ECO:0000256" key="4">
    <source>
        <dbReference type="PROSITE-ProRule" id="PRU00284"/>
    </source>
</evidence>
<feature type="domain" description="Methyl-accepting transducer" evidence="7">
    <location>
        <begin position="299"/>
        <end position="528"/>
    </location>
</feature>
<dbReference type="GO" id="GO:0005886">
    <property type="term" value="C:plasma membrane"/>
    <property type="evidence" value="ECO:0007669"/>
    <property type="project" value="TreeGrafter"/>
</dbReference>
<dbReference type="OrthoDB" id="9806477at2"/>